<keyword evidence="2" id="KW-1185">Reference proteome</keyword>
<dbReference type="Proteomes" id="UP001213039">
    <property type="component" value="Chromosome"/>
</dbReference>
<gene>
    <name evidence="1" type="ORF">Me_995_000190</name>
</gene>
<proteinExistence type="predicted"/>
<name>A0ACD4PHS2_9BACT</name>
<evidence type="ECO:0000313" key="1">
    <source>
        <dbReference type="EMBL" id="WBP84217.1"/>
    </source>
</evidence>
<dbReference type="EMBL" id="CP114370">
    <property type="protein sequence ID" value="WBP84217.1"/>
    <property type="molecule type" value="Genomic_DNA"/>
</dbReference>
<evidence type="ECO:0000313" key="2">
    <source>
        <dbReference type="Proteomes" id="UP001213039"/>
    </source>
</evidence>
<protein>
    <submittedName>
        <fullName evidence="1">YitT family protein</fullName>
    </submittedName>
</protein>
<sequence>MLGIKHEENLDDFEKVDPEVHLNSIDIEMHKLKYKMGKYLYNTKKEKLSIQILFKRYWYKVLLLLVAAAIFNAGIQIFLNRAETIPSGVTGIPTLIQYVAKDTKKYFALIYLGCNIPLFLLFGFKIKKSFVILTLIFMIFQILTNLIFTQPTVAQWFEENIKLTEKYDSYTGWSNLIYTFIGAMFVAVGIAISWKAGGSTGGTDIVGYYFSTKSKKSVGQVLSIIGFTTAIIFLVIFAFIKPNYLKEEPLSIEKVLALPTNEYVELHDYKGIAQEEAAVTQRYQLLYKNWKESRIYFGMREVSTFFYILVTNIVINILYPKYKKVSLTIVSSNHEKVLAYFKLINYWHSYRIEKYTSGYTGKEGYKIETVMLLLETNNIISDLKKIDSKIWISIKGVSNIVGSFTTDFVE</sequence>
<organism evidence="1 2">
    <name type="scientific">Mycoplasmopsis edwardii</name>
    <dbReference type="NCBI Taxonomy" id="53558"/>
    <lineage>
        <taxon>Bacteria</taxon>
        <taxon>Bacillati</taxon>
        <taxon>Mycoplasmatota</taxon>
        <taxon>Mycoplasmoidales</taxon>
        <taxon>Metamycoplasmataceae</taxon>
        <taxon>Mycoplasmopsis</taxon>
    </lineage>
</organism>
<accession>A0ACD4PHS2</accession>
<reference evidence="1" key="1">
    <citation type="submission" date="2022-12" db="EMBL/GenBank/DDBJ databases">
        <authorList>
            <consortium name="Asia Pacific Centre for Animal Health"/>
            <person name="Klose S.M."/>
            <person name="Legione A.R."/>
            <person name="Monotti I."/>
            <person name="Bushell R."/>
            <person name="Marenda M.S."/>
            <person name="Sugiyama T."/>
            <person name="Browning G.F."/>
            <person name="Vaz P.K."/>
        </authorList>
    </citation>
    <scope>NUCLEOTIDE SEQUENCE</scope>
    <source>
        <strain evidence="1">Felid995</strain>
    </source>
</reference>